<dbReference type="PROSITE" id="PS51212">
    <property type="entry name" value="WSC"/>
    <property type="match status" value="2"/>
</dbReference>
<dbReference type="Proteomes" id="UP000557566">
    <property type="component" value="Unassembled WGS sequence"/>
</dbReference>
<evidence type="ECO:0000259" key="4">
    <source>
        <dbReference type="PROSITE" id="PS51212"/>
    </source>
</evidence>
<dbReference type="Pfam" id="PF01822">
    <property type="entry name" value="WSC"/>
    <property type="match status" value="2"/>
</dbReference>
<feature type="compositionally biased region" description="Polar residues" evidence="2">
    <location>
        <begin position="334"/>
        <end position="383"/>
    </location>
</feature>
<dbReference type="EMBL" id="JAAVMX010000003">
    <property type="protein sequence ID" value="KAF4511323.1"/>
    <property type="molecule type" value="Genomic_DNA"/>
</dbReference>
<evidence type="ECO:0000313" key="6">
    <source>
        <dbReference type="Proteomes" id="UP000557566"/>
    </source>
</evidence>
<proteinExistence type="predicted"/>
<dbReference type="InterPro" id="IPR002889">
    <property type="entry name" value="WSC_carb-bd"/>
</dbReference>
<accession>A0A8H4V7Y8</accession>
<keyword evidence="6" id="KW-1185">Reference proteome</keyword>
<dbReference type="PANTHER" id="PTHR45964:SF5">
    <property type="entry name" value="WSCD FAMILY MEMBER CG9164"/>
    <property type="match status" value="1"/>
</dbReference>
<feature type="region of interest" description="Disordered" evidence="2">
    <location>
        <begin position="334"/>
        <end position="395"/>
    </location>
</feature>
<dbReference type="OrthoDB" id="2019572at2759"/>
<evidence type="ECO:0000256" key="1">
    <source>
        <dbReference type="ARBA" id="ARBA00022737"/>
    </source>
</evidence>
<feature type="domain" description="WSC" evidence="4">
    <location>
        <begin position="43"/>
        <end position="134"/>
    </location>
</feature>
<dbReference type="PANTHER" id="PTHR45964">
    <property type="entry name" value="WSCD FAMILY MEMBER CG9164"/>
    <property type="match status" value="1"/>
</dbReference>
<keyword evidence="3" id="KW-0732">Signal</keyword>
<organism evidence="5 6">
    <name type="scientific">Ophiocordyceps sinensis</name>
    <dbReference type="NCBI Taxonomy" id="72228"/>
    <lineage>
        <taxon>Eukaryota</taxon>
        <taxon>Fungi</taxon>
        <taxon>Dikarya</taxon>
        <taxon>Ascomycota</taxon>
        <taxon>Pezizomycotina</taxon>
        <taxon>Sordariomycetes</taxon>
        <taxon>Hypocreomycetidae</taxon>
        <taxon>Hypocreales</taxon>
        <taxon>Ophiocordycipitaceae</taxon>
        <taxon>Ophiocordyceps</taxon>
    </lineage>
</organism>
<feature type="compositionally biased region" description="Low complexity" evidence="2">
    <location>
        <begin position="303"/>
        <end position="321"/>
    </location>
</feature>
<gene>
    <name evidence="5" type="ORF">G6O67_003131</name>
</gene>
<feature type="signal peptide" evidence="3">
    <location>
        <begin position="1"/>
        <end position="29"/>
    </location>
</feature>
<feature type="domain" description="WSC" evidence="4">
    <location>
        <begin position="147"/>
        <end position="242"/>
    </location>
</feature>
<keyword evidence="1" id="KW-0677">Repeat</keyword>
<feature type="region of interest" description="Disordered" evidence="2">
    <location>
        <begin position="283"/>
        <end position="321"/>
    </location>
</feature>
<dbReference type="InterPro" id="IPR051589">
    <property type="entry name" value="Sialate-O-sulfotransferase"/>
</dbReference>
<dbReference type="AlphaFoldDB" id="A0A8H4V7Y8"/>
<evidence type="ECO:0000256" key="3">
    <source>
        <dbReference type="SAM" id="SignalP"/>
    </source>
</evidence>
<protein>
    <recommendedName>
        <fullName evidence="4">WSC domain-containing protein</fullName>
    </recommendedName>
</protein>
<feature type="compositionally biased region" description="Polar residues" evidence="2">
    <location>
        <begin position="283"/>
        <end position="302"/>
    </location>
</feature>
<evidence type="ECO:0000313" key="5">
    <source>
        <dbReference type="EMBL" id="KAF4511323.1"/>
    </source>
</evidence>
<comment type="caution">
    <text evidence="5">The sequence shown here is derived from an EMBL/GenBank/DDBJ whole genome shotgun (WGS) entry which is preliminary data.</text>
</comment>
<dbReference type="SMART" id="SM00321">
    <property type="entry name" value="WSC"/>
    <property type="match status" value="2"/>
</dbReference>
<name>A0A8H4V7Y8_9HYPO</name>
<feature type="chain" id="PRO_5034292872" description="WSC domain-containing protein" evidence="3">
    <location>
        <begin position="30"/>
        <end position="395"/>
    </location>
</feature>
<evidence type="ECO:0000256" key="2">
    <source>
        <dbReference type="SAM" id="MobiDB-lite"/>
    </source>
</evidence>
<sequence>MGIQRTGCFPMRSAVAAAVSLALVPLSQAWNVELPPCLDEFKPFVSSGCFKDGSDPTLIFRSGLDQHKMTVEKCVADCKGNGFRYAGLKYYGVCFCGSTVDGPQVPDSQCSLPCSGNKSETCGGDKALSIWQDPTFPKSREVVTVDAFKSLGCFTDNSSKGRTLSWPVKVEGSPLTTRKCLAACEKGGFPFAGTEYGGECWCGVVLANDTAKVHPSECNVPCRGDASDKCGGRARLSLFVAKDLVSLEPCGHRPVTTSSSSRAAITTVTRPYYKFPNYKFPNATTPVATTKPVETTSTVDKPSNTSSQSGEMTSSTSVETVTSTLMRTVTSTLLHTSSAPQETSTSSAAGEPTTTSQGTVSTPSQGTTVSTKPQETSSSSPGESDTLVERDDHRT</sequence>
<reference evidence="5 6" key="1">
    <citation type="journal article" date="2020" name="Genome Biol. Evol.">
        <title>A new high-quality draft genome assembly of the Chinese cordyceps Ophiocordyceps sinensis.</title>
        <authorList>
            <person name="Shu R."/>
            <person name="Zhang J."/>
            <person name="Meng Q."/>
            <person name="Zhang H."/>
            <person name="Zhou G."/>
            <person name="Li M."/>
            <person name="Wu P."/>
            <person name="Zhao Y."/>
            <person name="Chen C."/>
            <person name="Qin Q."/>
        </authorList>
    </citation>
    <scope>NUCLEOTIDE SEQUENCE [LARGE SCALE GENOMIC DNA]</scope>
    <source>
        <strain evidence="5 6">IOZ07</strain>
    </source>
</reference>